<feature type="transmembrane region" description="Helical" evidence="3">
    <location>
        <begin position="549"/>
        <end position="573"/>
    </location>
</feature>
<dbReference type="InterPro" id="IPR050987">
    <property type="entry name" value="AtrR-like"/>
</dbReference>
<evidence type="ECO:0000313" key="6">
    <source>
        <dbReference type="Proteomes" id="UP000544331"/>
    </source>
</evidence>
<keyword evidence="3" id="KW-1133">Transmembrane helix</keyword>
<dbReference type="GO" id="GO:0006351">
    <property type="term" value="P:DNA-templated transcription"/>
    <property type="evidence" value="ECO:0007669"/>
    <property type="project" value="InterPro"/>
</dbReference>
<dbReference type="GO" id="GO:0003677">
    <property type="term" value="F:DNA binding"/>
    <property type="evidence" value="ECO:0007669"/>
    <property type="project" value="InterPro"/>
</dbReference>
<comment type="caution">
    <text evidence="5">The sequence shown here is derived from an EMBL/GenBank/DDBJ whole genome shotgun (WGS) entry which is preliminary data.</text>
</comment>
<keyword evidence="1" id="KW-0539">Nucleus</keyword>
<dbReference type="CDD" id="cd12148">
    <property type="entry name" value="fungal_TF_MHR"/>
    <property type="match status" value="1"/>
</dbReference>
<dbReference type="Proteomes" id="UP000544331">
    <property type="component" value="Unassembled WGS sequence"/>
</dbReference>
<keyword evidence="6" id="KW-1185">Reference proteome</keyword>
<protein>
    <recommendedName>
        <fullName evidence="4">Xylanolytic transcriptional activator regulatory domain-containing protein</fullName>
    </recommendedName>
</protein>
<name>A0A8H5Y8H9_9HYPO</name>
<dbReference type="GO" id="GO:0008270">
    <property type="term" value="F:zinc ion binding"/>
    <property type="evidence" value="ECO:0007669"/>
    <property type="project" value="InterPro"/>
</dbReference>
<keyword evidence="3" id="KW-0812">Transmembrane</keyword>
<reference evidence="5 6" key="1">
    <citation type="submission" date="2020-05" db="EMBL/GenBank/DDBJ databases">
        <title>Identification and distribution of gene clusters putatively required for synthesis of sphingolipid metabolism inhibitors in phylogenetically diverse species of the filamentous fungus Fusarium.</title>
        <authorList>
            <person name="Kim H.-S."/>
            <person name="Busman M."/>
            <person name="Brown D.W."/>
            <person name="Divon H."/>
            <person name="Uhlig S."/>
            <person name="Proctor R.H."/>
        </authorList>
    </citation>
    <scope>NUCLEOTIDE SEQUENCE [LARGE SCALE GENOMIC DNA]</scope>
    <source>
        <strain evidence="5 6">NRRL 66235</strain>
    </source>
</reference>
<gene>
    <name evidence="5" type="ORF">FMUND_10825</name>
</gene>
<dbReference type="GO" id="GO:0003700">
    <property type="term" value="F:DNA-binding transcription factor activity"/>
    <property type="evidence" value="ECO:0007669"/>
    <property type="project" value="InterPro"/>
</dbReference>
<accession>A0A8H5Y8H9</accession>
<evidence type="ECO:0000259" key="4">
    <source>
        <dbReference type="Pfam" id="PF04082"/>
    </source>
</evidence>
<proteinExistence type="predicted"/>
<dbReference type="InterPro" id="IPR007219">
    <property type="entry name" value="XnlR_reg_dom"/>
</dbReference>
<evidence type="ECO:0000313" key="5">
    <source>
        <dbReference type="EMBL" id="KAF5707960.1"/>
    </source>
</evidence>
<feature type="compositionally biased region" description="Polar residues" evidence="2">
    <location>
        <begin position="1"/>
        <end position="12"/>
    </location>
</feature>
<dbReference type="PANTHER" id="PTHR46910">
    <property type="entry name" value="TRANSCRIPTION FACTOR PDR1"/>
    <property type="match status" value="1"/>
</dbReference>
<feature type="domain" description="Xylanolytic transcriptional activator regulatory" evidence="4">
    <location>
        <begin position="136"/>
        <end position="328"/>
    </location>
</feature>
<dbReference type="AlphaFoldDB" id="A0A8H5Y8H9"/>
<evidence type="ECO:0000256" key="3">
    <source>
        <dbReference type="SAM" id="Phobius"/>
    </source>
</evidence>
<organism evidence="5 6">
    <name type="scientific">Fusarium mundagurra</name>
    <dbReference type="NCBI Taxonomy" id="1567541"/>
    <lineage>
        <taxon>Eukaryota</taxon>
        <taxon>Fungi</taxon>
        <taxon>Dikarya</taxon>
        <taxon>Ascomycota</taxon>
        <taxon>Pezizomycotina</taxon>
        <taxon>Sordariomycetes</taxon>
        <taxon>Hypocreomycetidae</taxon>
        <taxon>Hypocreales</taxon>
        <taxon>Nectriaceae</taxon>
        <taxon>Fusarium</taxon>
        <taxon>Fusarium fujikuroi species complex</taxon>
    </lineage>
</organism>
<evidence type="ECO:0000256" key="2">
    <source>
        <dbReference type="SAM" id="MobiDB-lite"/>
    </source>
</evidence>
<sequence>MADPSTSLLSTDNEVDESITARGEKARQLSTRACDACRARRRKTQPPAVISPELHVESPTHYEEEETLHTDVPTPLGNSHPTLAFESSPNAPSPSCPPIHSHVAHFNPPHNVELFEHQFQTDEICPRSLFMAIMNDYIDHIYPLVPVVHLPTFRNDLTSNKDVADLDTLLLFVSVVSLTVGLLPSKFDSYLALASRFGTRTATISHCSQMCIRLRPADYWDHISHRKWATAYCLSIGAFQVGQINQSRMFEAESMQLARLLGMHLTSEYEGLNPIETQLRKKSFWLQLYTFACNYLTYLDNYTIRDVNFAALEPLNIVDENITETGIVGQLPSTPSVGLPNNTDSADDAPFHSTTVFIMASRAFLLGMRESMVNDGCNCGFGRSPEERLSKLRDLLDQLRYILDGLPTNMRQWGPGDNYQPFDGSDRRRGAFTEANIEHLQNESTRANLHVSHLWLQNFLLDKMDVALQEMKDREGDDSYVTTQLKQNWRDREDVARQLLHILHSIPHAYLEPNGLYLSWSRMDAIAFCAFSTLQFEQSIPIRSVRMKLLFLLMAFIGLSINPVSAACFVWGVKWQDRDAARQHAIVACKGNGTHPGVFQGRYEGWRPVTKCIQHSPTQKIDFLVENMKGFTYHDMDEDGCVKNLHRQIACSRGGSSYVGPWNFRADPNKGTCK</sequence>
<dbReference type="PANTHER" id="PTHR46910:SF40">
    <property type="entry name" value="ZN(II)2CYS6 TRANSCRIPTION FACTOR (EUROFUNG)"/>
    <property type="match status" value="1"/>
</dbReference>
<evidence type="ECO:0000256" key="1">
    <source>
        <dbReference type="ARBA" id="ARBA00023242"/>
    </source>
</evidence>
<dbReference type="OrthoDB" id="39175at2759"/>
<dbReference type="EMBL" id="JAAOAN010000405">
    <property type="protein sequence ID" value="KAF5707960.1"/>
    <property type="molecule type" value="Genomic_DNA"/>
</dbReference>
<feature type="region of interest" description="Disordered" evidence="2">
    <location>
        <begin position="1"/>
        <end position="27"/>
    </location>
</feature>
<keyword evidence="3" id="KW-0472">Membrane</keyword>
<dbReference type="Pfam" id="PF04082">
    <property type="entry name" value="Fungal_trans"/>
    <property type="match status" value="1"/>
</dbReference>